<evidence type="ECO:0000256" key="1">
    <source>
        <dbReference type="ARBA" id="ARBA00001966"/>
    </source>
</evidence>
<dbReference type="InterPro" id="IPR050123">
    <property type="entry name" value="Prok_molybdopt-oxidoreductase"/>
</dbReference>
<dbReference type="InterPro" id="IPR010228">
    <property type="entry name" value="NADH_UbQ_OxRdtase_Gsu"/>
</dbReference>
<dbReference type="NCBIfam" id="TIGR01973">
    <property type="entry name" value="NuoG"/>
    <property type="match status" value="1"/>
</dbReference>
<accession>A0A147I423</accession>
<evidence type="ECO:0000256" key="10">
    <source>
        <dbReference type="RuleBase" id="RU003525"/>
    </source>
</evidence>
<dbReference type="GO" id="GO:0051537">
    <property type="term" value="F:2 iron, 2 sulfur cluster binding"/>
    <property type="evidence" value="ECO:0007669"/>
    <property type="project" value="UniProtKB-UniRule"/>
</dbReference>
<dbReference type="Pfam" id="PF10588">
    <property type="entry name" value="NADH-G_4Fe-4S_3"/>
    <property type="match status" value="1"/>
</dbReference>
<dbReference type="GO" id="GO:0046872">
    <property type="term" value="F:metal ion binding"/>
    <property type="evidence" value="ECO:0007669"/>
    <property type="project" value="UniProtKB-UniRule"/>
</dbReference>
<comment type="cofactor">
    <cofactor evidence="10">
        <name>[2Fe-2S] cluster</name>
        <dbReference type="ChEBI" id="CHEBI:190135"/>
    </cofactor>
    <text evidence="10">Binds 1 [2Fe-2S] cluster per subunit.</text>
</comment>
<dbReference type="InterPro" id="IPR054351">
    <property type="entry name" value="NADH_UbQ_OxRdtase_ferredoxin"/>
</dbReference>
<keyword evidence="10" id="KW-0874">Quinone</keyword>
<proteinExistence type="inferred from homology"/>
<dbReference type="GO" id="GO:0016651">
    <property type="term" value="F:oxidoreductase activity, acting on NAD(P)H"/>
    <property type="evidence" value="ECO:0007669"/>
    <property type="project" value="InterPro"/>
</dbReference>
<evidence type="ECO:0000256" key="5">
    <source>
        <dbReference type="ARBA" id="ARBA00022967"/>
    </source>
</evidence>
<feature type="domain" description="4Fe-4S His(Cys)3-ligated-type" evidence="13">
    <location>
        <begin position="79"/>
        <end position="118"/>
    </location>
</feature>
<evidence type="ECO:0000256" key="2">
    <source>
        <dbReference type="ARBA" id="ARBA00005404"/>
    </source>
</evidence>
<keyword evidence="6 10" id="KW-0408">Iron</keyword>
<dbReference type="SUPFAM" id="SSF54862">
    <property type="entry name" value="4Fe-4S ferredoxins"/>
    <property type="match status" value="1"/>
</dbReference>
<dbReference type="InterPro" id="IPR015405">
    <property type="entry name" value="NDUFS1-like_C"/>
</dbReference>
<evidence type="ECO:0000259" key="12">
    <source>
        <dbReference type="PROSITE" id="PS51669"/>
    </source>
</evidence>
<dbReference type="Gene3D" id="3.30.70.20">
    <property type="match status" value="1"/>
</dbReference>
<dbReference type="Pfam" id="PF22151">
    <property type="entry name" value="Fer4_NDSU1"/>
    <property type="match status" value="1"/>
</dbReference>
<dbReference type="Pfam" id="PF00384">
    <property type="entry name" value="Molybdopterin"/>
    <property type="match status" value="1"/>
</dbReference>
<comment type="cofactor">
    <cofactor evidence="1 10">
        <name>[4Fe-4S] cluster</name>
        <dbReference type="ChEBI" id="CHEBI:49883"/>
    </cofactor>
</comment>
<evidence type="ECO:0000256" key="7">
    <source>
        <dbReference type="ARBA" id="ARBA00023014"/>
    </source>
</evidence>
<dbReference type="InterPro" id="IPR001041">
    <property type="entry name" value="2Fe-2S_ferredoxin-type"/>
</dbReference>
<organism evidence="14 15">
    <name type="scientific">Sphingomonas endophytica</name>
    <dbReference type="NCBI Taxonomy" id="869719"/>
    <lineage>
        <taxon>Bacteria</taxon>
        <taxon>Pseudomonadati</taxon>
        <taxon>Pseudomonadota</taxon>
        <taxon>Alphaproteobacteria</taxon>
        <taxon>Sphingomonadales</taxon>
        <taxon>Sphingomonadaceae</taxon>
        <taxon>Sphingomonas</taxon>
    </lineage>
</organism>
<comment type="similarity">
    <text evidence="2 10">Belongs to the complex I 75 kDa subunit family.</text>
</comment>
<dbReference type="GO" id="GO:0042773">
    <property type="term" value="P:ATP synthesis coupled electron transport"/>
    <property type="evidence" value="ECO:0007669"/>
    <property type="project" value="InterPro"/>
</dbReference>
<dbReference type="PROSITE" id="PS51839">
    <property type="entry name" value="4FE4S_HC3"/>
    <property type="match status" value="1"/>
</dbReference>
<dbReference type="PROSITE" id="PS51085">
    <property type="entry name" value="2FE2S_FER_2"/>
    <property type="match status" value="1"/>
</dbReference>
<evidence type="ECO:0000256" key="8">
    <source>
        <dbReference type="ARBA" id="ARBA00023027"/>
    </source>
</evidence>
<dbReference type="PROSITE" id="PS51669">
    <property type="entry name" value="4FE4S_MOW_BIS_MGD"/>
    <property type="match status" value="1"/>
</dbReference>
<evidence type="ECO:0000256" key="4">
    <source>
        <dbReference type="ARBA" id="ARBA00022723"/>
    </source>
</evidence>
<dbReference type="GO" id="GO:0008137">
    <property type="term" value="F:NADH dehydrogenase (ubiquinone) activity"/>
    <property type="evidence" value="ECO:0007669"/>
    <property type="project" value="UniProtKB-UniRule"/>
</dbReference>
<dbReference type="FunFam" id="3.10.20.740:FF:000001">
    <property type="entry name" value="NADH-quinone oxidoreductase subunit G"/>
    <property type="match status" value="1"/>
</dbReference>
<protein>
    <recommendedName>
        <fullName evidence="10">NADH-quinone oxidoreductase</fullName>
        <ecNumber evidence="10">7.1.1.-</ecNumber>
    </recommendedName>
</protein>
<dbReference type="Pfam" id="PF13510">
    <property type="entry name" value="Fer2_4"/>
    <property type="match status" value="1"/>
</dbReference>
<dbReference type="PROSITE" id="PS00641">
    <property type="entry name" value="COMPLEX1_75K_1"/>
    <property type="match status" value="1"/>
</dbReference>
<evidence type="ECO:0000313" key="15">
    <source>
        <dbReference type="Proteomes" id="UP000074310"/>
    </source>
</evidence>
<name>A0A147I423_9SPHN</name>
<evidence type="ECO:0000256" key="3">
    <source>
        <dbReference type="ARBA" id="ARBA00022485"/>
    </source>
</evidence>
<dbReference type="GO" id="GO:0051539">
    <property type="term" value="F:4 iron, 4 sulfur cluster binding"/>
    <property type="evidence" value="ECO:0007669"/>
    <property type="project" value="UniProtKB-KW"/>
</dbReference>
<comment type="caution">
    <text evidence="14">The sequence shown here is derived from an EMBL/GenBank/DDBJ whole genome shotgun (WGS) entry which is preliminary data.</text>
</comment>
<keyword evidence="4 10" id="KW-0479">Metal-binding</keyword>
<sequence>MPKVKVDGVEIEVPQGATVLQACELAGKEIPRFCYHERLSIAGNCRMCLVEVKPGPPKPQASCALPAAENQEIFTNTPMVKHAREGIMEFLLINHPLDCPICDQGGECDLQDQSVAYGRGHSRYDENKRAVTEKYMGPIVKTVMTRCIQCTRCIRFAEEVAGVEEIGAIYRGENMQITSYLEEAVTSELSGNVVDLCPVGALTSKPYAFEARPWELRKTLSIDVMDAVGTNIRLDSRGRQVLRCVPRVNDDVNEEWASDKTRHAVDGLVRKRLDRPYVRRDGKLHPATWDEAFAAIAAVDHGGSVAAVAGDLVDCETMFAAKALLKQFGSSLLEGRQTGMDYDTSSLAAVNFNTTIARTEEADAILLIGTNLRWEAPLVNTRIRKAIKKGAKVFAIGPETDLTYKVEWLGADLSVLGNLPERLTDVFGKAAKPMVIVGGGALKGAHGAALALADTLGLVKDGWNGFNVVHMAASRMGGLMLGYAQKAGIAATYDAKLVYFLGADECDFANFRGVKVYVGHHGDKGAHHADIILPGASYAEKSGTFVNIEGRVQRGERAVFPPGDAREDWTIFRALSETLGHTLPFDTLDELRAAMALDCPELATLGLKTFAWNSPSLGTTAQGVLEGYPIKDFYLTNAICRASPTMQRCSAELVHGESFAEAAE</sequence>
<dbReference type="InterPro" id="IPR036010">
    <property type="entry name" value="2Fe-2S_ferredoxin-like_sf"/>
</dbReference>
<gene>
    <name evidence="14" type="ORF">NS334_08075</name>
</gene>
<dbReference type="SMART" id="SM00929">
    <property type="entry name" value="NADH-G_4Fe-4S_3"/>
    <property type="match status" value="1"/>
</dbReference>
<dbReference type="OrthoDB" id="9816402at2"/>
<dbReference type="PROSITE" id="PS00642">
    <property type="entry name" value="COMPLEX1_75K_2"/>
    <property type="match status" value="1"/>
</dbReference>
<keyword evidence="3 10" id="KW-0004">4Fe-4S</keyword>
<dbReference type="PATRIC" id="fig|869719.3.peg.1259"/>
<keyword evidence="8 10" id="KW-0520">NAD</keyword>
<dbReference type="CDD" id="cd00207">
    <property type="entry name" value="fer2"/>
    <property type="match status" value="1"/>
</dbReference>
<feature type="domain" description="2Fe-2S ferredoxin-type" evidence="11">
    <location>
        <begin position="2"/>
        <end position="79"/>
    </location>
</feature>
<keyword evidence="10" id="KW-0001">2Fe-2S</keyword>
<feature type="domain" description="4Fe-4S Mo/W bis-MGD-type" evidence="12">
    <location>
        <begin position="216"/>
        <end position="272"/>
    </location>
</feature>
<dbReference type="EC" id="7.1.1.-" evidence="10"/>
<evidence type="ECO:0000259" key="11">
    <source>
        <dbReference type="PROSITE" id="PS51085"/>
    </source>
</evidence>
<dbReference type="AlphaFoldDB" id="A0A147I423"/>
<dbReference type="Gene3D" id="3.40.50.740">
    <property type="match status" value="2"/>
</dbReference>
<dbReference type="InterPro" id="IPR000283">
    <property type="entry name" value="NADH_UbQ_OxRdtase_75kDa_su_CS"/>
</dbReference>
<dbReference type="Gene3D" id="3.10.20.740">
    <property type="match status" value="1"/>
</dbReference>
<dbReference type="InterPro" id="IPR019574">
    <property type="entry name" value="NADH_UbQ_OxRdtase_Gsu_4Fe4S-bd"/>
</dbReference>
<dbReference type="PANTHER" id="PTHR43105">
    <property type="entry name" value="RESPIRATORY NITRATE REDUCTASE"/>
    <property type="match status" value="1"/>
</dbReference>
<dbReference type="GO" id="GO:0016020">
    <property type="term" value="C:membrane"/>
    <property type="evidence" value="ECO:0007669"/>
    <property type="project" value="InterPro"/>
</dbReference>
<evidence type="ECO:0000256" key="6">
    <source>
        <dbReference type="ARBA" id="ARBA00023004"/>
    </source>
</evidence>
<dbReference type="PROSITE" id="PS51257">
    <property type="entry name" value="PROKAR_LIPOPROTEIN"/>
    <property type="match status" value="1"/>
</dbReference>
<dbReference type="Gene3D" id="3.40.228.10">
    <property type="entry name" value="Dimethylsulfoxide Reductase, domain 2"/>
    <property type="match status" value="1"/>
</dbReference>
<dbReference type="PROSITE" id="PS00643">
    <property type="entry name" value="COMPLEX1_75K_3"/>
    <property type="match status" value="1"/>
</dbReference>
<evidence type="ECO:0000256" key="9">
    <source>
        <dbReference type="ARBA" id="ARBA00047712"/>
    </source>
</evidence>
<dbReference type="InterPro" id="IPR006963">
    <property type="entry name" value="Mopterin_OxRdtase_4Fe-4S_dom"/>
</dbReference>
<reference evidence="14 15" key="1">
    <citation type="journal article" date="2016" name="Front. Microbiol.">
        <title>Genomic Resource of Rice Seed Associated Bacteria.</title>
        <authorList>
            <person name="Midha S."/>
            <person name="Bansal K."/>
            <person name="Sharma S."/>
            <person name="Kumar N."/>
            <person name="Patil P.P."/>
            <person name="Chaudhry V."/>
            <person name="Patil P.B."/>
        </authorList>
    </citation>
    <scope>NUCLEOTIDE SEQUENCE [LARGE SCALE GENOMIC DNA]</scope>
    <source>
        <strain evidence="14 15">NS334</strain>
    </source>
</reference>
<dbReference type="EMBL" id="LDTB01000023">
    <property type="protein sequence ID" value="KTT72900.1"/>
    <property type="molecule type" value="Genomic_DNA"/>
</dbReference>
<dbReference type="InterPro" id="IPR006656">
    <property type="entry name" value="Mopterin_OxRdtase"/>
</dbReference>
<dbReference type="Pfam" id="PF22117">
    <property type="entry name" value="Fer4_Nqo3"/>
    <property type="match status" value="1"/>
</dbReference>
<evidence type="ECO:0000259" key="13">
    <source>
        <dbReference type="PROSITE" id="PS51839"/>
    </source>
</evidence>
<keyword evidence="7 10" id="KW-0411">Iron-sulfur</keyword>
<dbReference type="Pfam" id="PF09326">
    <property type="entry name" value="NADH_dhqG_C"/>
    <property type="match status" value="1"/>
</dbReference>
<dbReference type="SUPFAM" id="SSF54292">
    <property type="entry name" value="2Fe-2S ferredoxin-like"/>
    <property type="match status" value="1"/>
</dbReference>
<dbReference type="FunFam" id="3.30.70.20:FF:000002">
    <property type="entry name" value="NADH-ubiquinone oxidoreductase 75 kDa subunit"/>
    <property type="match status" value="1"/>
</dbReference>
<dbReference type="GO" id="GO:0048038">
    <property type="term" value="F:quinone binding"/>
    <property type="evidence" value="ECO:0007669"/>
    <property type="project" value="UniProtKB-UniRule"/>
</dbReference>
<dbReference type="RefSeq" id="WP_058755459.1">
    <property type="nucleotide sequence ID" value="NZ_LDTB01000023.1"/>
</dbReference>
<keyword evidence="5 10" id="KW-1278">Translocase</keyword>
<keyword evidence="15" id="KW-1185">Reference proteome</keyword>
<dbReference type="Proteomes" id="UP000074310">
    <property type="component" value="Unassembled WGS sequence"/>
</dbReference>
<dbReference type="SUPFAM" id="SSF53706">
    <property type="entry name" value="Formate dehydrogenase/DMSO reductase, domains 1-3"/>
    <property type="match status" value="1"/>
</dbReference>
<keyword evidence="14" id="KW-0560">Oxidoreductase</keyword>
<comment type="catalytic activity">
    <reaction evidence="9 10">
        <text>a quinone + NADH + 5 H(+)(in) = a quinol + NAD(+) + 4 H(+)(out)</text>
        <dbReference type="Rhea" id="RHEA:57888"/>
        <dbReference type="ChEBI" id="CHEBI:15378"/>
        <dbReference type="ChEBI" id="CHEBI:24646"/>
        <dbReference type="ChEBI" id="CHEBI:57540"/>
        <dbReference type="ChEBI" id="CHEBI:57945"/>
        <dbReference type="ChEBI" id="CHEBI:132124"/>
    </reaction>
</comment>
<evidence type="ECO:0000313" key="14">
    <source>
        <dbReference type="EMBL" id="KTT72900.1"/>
    </source>
</evidence>
<comment type="function">
    <text evidence="10">NDH-1 shuttles electrons from NADH, via FMN and iron-sulfur (Fe-S) centers, to quinones in the respiratory chain. Couples the redox reaction to proton translocation (for every two electrons transferred, four hydrogen ions are translocated across the cytoplasmic membrane), and thus conserves the redox energy in a proton gradient.</text>
</comment>
<dbReference type="PANTHER" id="PTHR43105:SF13">
    <property type="entry name" value="NADH-UBIQUINONE OXIDOREDUCTASE 75 KDA SUBUNIT, MITOCHONDRIAL"/>
    <property type="match status" value="1"/>
</dbReference>